<dbReference type="GO" id="GO:0051382">
    <property type="term" value="P:kinetochore assembly"/>
    <property type="evidence" value="ECO:0007669"/>
    <property type="project" value="InterPro"/>
</dbReference>
<comment type="similarity">
    <text evidence="3">Belongs to the CENP-K/MCM22 family.</text>
</comment>
<accession>A0A6A6ULL0</accession>
<dbReference type="OrthoDB" id="9445768at2759"/>
<name>A0A6A6ULL0_9PEZI</name>
<reference evidence="9" key="1">
    <citation type="journal article" date="2020" name="Stud. Mycol.">
        <title>101 Dothideomycetes genomes: a test case for predicting lifestyles and emergence of pathogens.</title>
        <authorList>
            <person name="Haridas S."/>
            <person name="Albert R."/>
            <person name="Binder M."/>
            <person name="Bloem J."/>
            <person name="Labutti K."/>
            <person name="Salamov A."/>
            <person name="Andreopoulos B."/>
            <person name="Baker S."/>
            <person name="Barry K."/>
            <person name="Bills G."/>
            <person name="Bluhm B."/>
            <person name="Cannon C."/>
            <person name="Castanera R."/>
            <person name="Culley D."/>
            <person name="Daum C."/>
            <person name="Ezra D."/>
            <person name="Gonzalez J."/>
            <person name="Henrissat B."/>
            <person name="Kuo A."/>
            <person name="Liang C."/>
            <person name="Lipzen A."/>
            <person name="Lutzoni F."/>
            <person name="Magnuson J."/>
            <person name="Mondo S."/>
            <person name="Nolan M."/>
            <person name="Ohm R."/>
            <person name="Pangilinan J."/>
            <person name="Park H.-J."/>
            <person name="Ramirez L."/>
            <person name="Alfaro M."/>
            <person name="Sun H."/>
            <person name="Tritt A."/>
            <person name="Yoshinaga Y."/>
            <person name="Zwiers L.-H."/>
            <person name="Turgeon B."/>
            <person name="Goodwin S."/>
            <person name="Spatafora J."/>
            <person name="Crous P."/>
            <person name="Grigoriev I."/>
        </authorList>
    </citation>
    <scope>NUCLEOTIDE SEQUENCE</scope>
    <source>
        <strain evidence="9">CBS 115976</strain>
    </source>
</reference>
<dbReference type="GO" id="GO:0000070">
    <property type="term" value="P:mitotic sister chromatid segregation"/>
    <property type="evidence" value="ECO:0007669"/>
    <property type="project" value="TreeGrafter"/>
</dbReference>
<comment type="subcellular location">
    <subcellularLocation>
        <location evidence="2">Chromosome</location>
        <location evidence="2">Centromere</location>
    </subcellularLocation>
    <subcellularLocation>
        <location evidence="1">Nucleus</location>
    </subcellularLocation>
</comment>
<dbReference type="GO" id="GO:0005634">
    <property type="term" value="C:nucleus"/>
    <property type="evidence" value="ECO:0007669"/>
    <property type="project" value="UniProtKB-SubCell"/>
</dbReference>
<dbReference type="PANTHER" id="PTHR14401">
    <property type="entry name" value="CENTROMERE PROTEIN K"/>
    <property type="match status" value="1"/>
</dbReference>
<keyword evidence="5" id="KW-0175">Coiled coil</keyword>
<dbReference type="InterPro" id="IPR020993">
    <property type="entry name" value="Centromere_CenpK"/>
</dbReference>
<keyword evidence="4" id="KW-0158">Chromosome</keyword>
<evidence type="ECO:0000256" key="5">
    <source>
        <dbReference type="ARBA" id="ARBA00023054"/>
    </source>
</evidence>
<evidence type="ECO:0000256" key="3">
    <source>
        <dbReference type="ARBA" id="ARBA00005795"/>
    </source>
</evidence>
<evidence type="ECO:0000313" key="9">
    <source>
        <dbReference type="EMBL" id="KAF2672401.1"/>
    </source>
</evidence>
<evidence type="ECO:0000256" key="8">
    <source>
        <dbReference type="SAM" id="MobiDB-lite"/>
    </source>
</evidence>
<gene>
    <name evidence="9" type="ORF">BT63DRAFT_195131</name>
</gene>
<keyword evidence="10" id="KW-1185">Reference proteome</keyword>
<evidence type="ECO:0000256" key="6">
    <source>
        <dbReference type="ARBA" id="ARBA00023242"/>
    </source>
</evidence>
<dbReference type="GO" id="GO:0000775">
    <property type="term" value="C:chromosome, centromeric region"/>
    <property type="evidence" value="ECO:0007669"/>
    <property type="project" value="UniProtKB-SubCell"/>
</dbReference>
<evidence type="ECO:0008006" key="11">
    <source>
        <dbReference type="Google" id="ProtNLM"/>
    </source>
</evidence>
<organism evidence="9 10">
    <name type="scientific">Microthyrium microscopicum</name>
    <dbReference type="NCBI Taxonomy" id="703497"/>
    <lineage>
        <taxon>Eukaryota</taxon>
        <taxon>Fungi</taxon>
        <taxon>Dikarya</taxon>
        <taxon>Ascomycota</taxon>
        <taxon>Pezizomycotina</taxon>
        <taxon>Dothideomycetes</taxon>
        <taxon>Dothideomycetes incertae sedis</taxon>
        <taxon>Microthyriales</taxon>
        <taxon>Microthyriaceae</taxon>
        <taxon>Microthyrium</taxon>
    </lineage>
</organism>
<evidence type="ECO:0000256" key="7">
    <source>
        <dbReference type="ARBA" id="ARBA00023328"/>
    </source>
</evidence>
<protein>
    <recommendedName>
        <fullName evidence="11">Centromere protein Cenp-K</fullName>
    </recommendedName>
</protein>
<proteinExistence type="inferred from homology"/>
<feature type="region of interest" description="Disordered" evidence="8">
    <location>
        <begin position="246"/>
        <end position="271"/>
    </location>
</feature>
<keyword evidence="7" id="KW-0137">Centromere</keyword>
<evidence type="ECO:0000256" key="1">
    <source>
        <dbReference type="ARBA" id="ARBA00004123"/>
    </source>
</evidence>
<sequence>MATNGVYAGVLERIAAYQNGFHNADEEEMDVDVAEPVDLEKQLDSVILNLEHRLREHKEELESLQRTSKPLASYTRPSENGQEKLKQLGAVTEAYKSLANESPQLPEPDSVLPYLLAAQSINQSLSDSTAAVETTIIQLESATEHAKDEENSLSDSTLLTEALESRLARLQIEEQAHSTRDPQEMAIKLLDTKIQRQRQFETESQRLHKSLETFISEHLGAMIAAEELGGPVVGELSDLNEDMLTAGFSSQGRPKPAKPDSNATAGAAKRQRRIDEIWGSATASGQQTSEHQAACEELNSLLDDLVSASLANTSYVDLSRDSAASRFLVRAKVAQFHPKDARKLRLVDFARELDG</sequence>
<feature type="region of interest" description="Disordered" evidence="8">
    <location>
        <begin position="60"/>
        <end position="83"/>
    </location>
</feature>
<dbReference type="Proteomes" id="UP000799302">
    <property type="component" value="Unassembled WGS sequence"/>
</dbReference>
<evidence type="ECO:0000256" key="4">
    <source>
        <dbReference type="ARBA" id="ARBA00022454"/>
    </source>
</evidence>
<feature type="compositionally biased region" description="Polar residues" evidence="8">
    <location>
        <begin position="65"/>
        <end position="80"/>
    </location>
</feature>
<evidence type="ECO:0000256" key="2">
    <source>
        <dbReference type="ARBA" id="ARBA00004584"/>
    </source>
</evidence>
<dbReference type="PANTHER" id="PTHR14401:SF6">
    <property type="entry name" value="CENTROMERE PROTEIN K"/>
    <property type="match status" value="1"/>
</dbReference>
<evidence type="ECO:0000313" key="10">
    <source>
        <dbReference type="Proteomes" id="UP000799302"/>
    </source>
</evidence>
<dbReference type="EMBL" id="MU004232">
    <property type="protein sequence ID" value="KAF2672401.1"/>
    <property type="molecule type" value="Genomic_DNA"/>
</dbReference>
<dbReference type="AlphaFoldDB" id="A0A6A6ULL0"/>
<keyword evidence="6" id="KW-0539">Nucleus</keyword>